<dbReference type="InterPro" id="IPR000571">
    <property type="entry name" value="Znf_CCCH"/>
</dbReference>
<dbReference type="EMBL" id="KE346361">
    <property type="protein sequence ID" value="KJE90701.1"/>
    <property type="molecule type" value="Genomic_DNA"/>
</dbReference>
<feature type="region of interest" description="Disordered" evidence="4">
    <location>
        <begin position="187"/>
        <end position="272"/>
    </location>
</feature>
<dbReference type="GO" id="GO:0036503">
    <property type="term" value="P:ERAD pathway"/>
    <property type="evidence" value="ECO:0007669"/>
    <property type="project" value="TreeGrafter"/>
</dbReference>
<name>A0A0D2U6D4_CAPO3</name>
<comment type="similarity">
    <text evidence="1">Belongs to the UFD1 family.</text>
</comment>
<dbReference type="InterPro" id="IPR055418">
    <property type="entry name" value="UFD1_N2"/>
</dbReference>
<dbReference type="PROSITE" id="PS50103">
    <property type="entry name" value="ZF_C3H1"/>
    <property type="match status" value="1"/>
</dbReference>
<evidence type="ECO:0000313" key="7">
    <source>
        <dbReference type="Proteomes" id="UP000008743"/>
    </source>
</evidence>
<dbReference type="OrthoDB" id="422728at2759"/>
<keyword evidence="3" id="KW-0863">Zinc-finger</keyword>
<dbReference type="PhylomeDB" id="A0A0D2U6D4"/>
<protein>
    <submittedName>
        <fullName evidence="6">Ubiquitin fusion degradation protein</fullName>
    </submittedName>
</protein>
<feature type="domain" description="C3H1-type" evidence="5">
    <location>
        <begin position="372"/>
        <end position="399"/>
    </location>
</feature>
<dbReference type="InterPro" id="IPR004854">
    <property type="entry name" value="Ufd1-like"/>
</dbReference>
<dbReference type="Pfam" id="PF24842">
    <property type="entry name" value="UFD1_N2"/>
    <property type="match status" value="1"/>
</dbReference>
<keyword evidence="2" id="KW-0833">Ubl conjugation pathway</keyword>
<dbReference type="GO" id="GO:0031593">
    <property type="term" value="F:polyubiquitin modification-dependent protein binding"/>
    <property type="evidence" value="ECO:0007669"/>
    <property type="project" value="TreeGrafter"/>
</dbReference>
<dbReference type="InParanoid" id="A0A0D2U6D4"/>
<dbReference type="InterPro" id="IPR042299">
    <property type="entry name" value="Ufd1-like_Nn"/>
</dbReference>
<reference evidence="7" key="1">
    <citation type="submission" date="2011-02" db="EMBL/GenBank/DDBJ databases">
        <title>The Genome Sequence of Capsaspora owczarzaki ATCC 30864.</title>
        <authorList>
            <person name="Russ C."/>
            <person name="Cuomo C."/>
            <person name="Burger G."/>
            <person name="Gray M.W."/>
            <person name="Holland P.W.H."/>
            <person name="King N."/>
            <person name="Lang F.B.F."/>
            <person name="Roger A.J."/>
            <person name="Ruiz-Trillo I."/>
            <person name="Young S.K."/>
            <person name="Zeng Q."/>
            <person name="Gargeya S."/>
            <person name="Alvarado L."/>
            <person name="Berlin A."/>
            <person name="Chapman S.B."/>
            <person name="Chen Z."/>
            <person name="Freedman E."/>
            <person name="Gellesch M."/>
            <person name="Goldberg J."/>
            <person name="Griggs A."/>
            <person name="Gujja S."/>
            <person name="Heilman E."/>
            <person name="Heiman D."/>
            <person name="Howarth C."/>
            <person name="Mehta T."/>
            <person name="Neiman D."/>
            <person name="Pearson M."/>
            <person name="Roberts A."/>
            <person name="Saif S."/>
            <person name="Shea T."/>
            <person name="Shenoy N."/>
            <person name="Sisk P."/>
            <person name="Stolte C."/>
            <person name="Sykes S."/>
            <person name="White J."/>
            <person name="Yandava C."/>
            <person name="Haas B."/>
            <person name="Nusbaum C."/>
            <person name="Birren B."/>
        </authorList>
    </citation>
    <scope>NUCLEOTIDE SEQUENCE</scope>
    <source>
        <strain evidence="7">ATCC 30864</strain>
    </source>
</reference>
<dbReference type="GO" id="GO:0006511">
    <property type="term" value="P:ubiquitin-dependent protein catabolic process"/>
    <property type="evidence" value="ECO:0007669"/>
    <property type="project" value="InterPro"/>
</dbReference>
<dbReference type="GO" id="GO:0008270">
    <property type="term" value="F:zinc ion binding"/>
    <property type="evidence" value="ECO:0007669"/>
    <property type="project" value="UniProtKB-KW"/>
</dbReference>
<keyword evidence="3" id="KW-0479">Metal-binding</keyword>
<dbReference type="eggNOG" id="KOG1816">
    <property type="taxonomic scope" value="Eukaryota"/>
</dbReference>
<dbReference type="AlphaFoldDB" id="A0A0D2U6D4"/>
<feature type="compositionally biased region" description="Low complexity" evidence="4">
    <location>
        <begin position="219"/>
        <end position="232"/>
    </location>
</feature>
<dbReference type="InterPro" id="IPR055417">
    <property type="entry name" value="UFD1_N1"/>
</dbReference>
<dbReference type="InterPro" id="IPR013083">
    <property type="entry name" value="Znf_RING/FYVE/PHD"/>
</dbReference>
<keyword evidence="7" id="KW-1185">Reference proteome</keyword>
<evidence type="ECO:0000313" key="6">
    <source>
        <dbReference type="EMBL" id="KJE90701.1"/>
    </source>
</evidence>
<dbReference type="PANTHER" id="PTHR12555:SF13">
    <property type="entry name" value="UBIQUITIN RECOGNITION FACTOR IN ER-ASSOCIATED DEGRADATION PROTEIN 1"/>
    <property type="match status" value="1"/>
</dbReference>
<accession>A0A0D2U6D4</accession>
<dbReference type="Gene3D" id="3.30.40.10">
    <property type="entry name" value="Zinc/RING finger domain, C3HC4 (zinc finger)"/>
    <property type="match status" value="1"/>
</dbReference>
<feature type="compositionally biased region" description="Low complexity" evidence="4">
    <location>
        <begin position="478"/>
        <end position="513"/>
    </location>
</feature>
<dbReference type="GO" id="GO:0034098">
    <property type="term" value="C:VCP-NPL4-UFD1 AAA ATPase complex"/>
    <property type="evidence" value="ECO:0007669"/>
    <property type="project" value="TreeGrafter"/>
</dbReference>
<feature type="compositionally biased region" description="Acidic residues" evidence="4">
    <location>
        <begin position="1002"/>
        <end position="1018"/>
    </location>
</feature>
<feature type="region of interest" description="Disordered" evidence="4">
    <location>
        <begin position="734"/>
        <end position="759"/>
    </location>
</feature>
<keyword evidence="3" id="KW-0862">Zinc</keyword>
<feature type="region of interest" description="Disordered" evidence="4">
    <location>
        <begin position="987"/>
        <end position="1027"/>
    </location>
</feature>
<gene>
    <name evidence="6" type="ORF">CAOG_001968</name>
</gene>
<dbReference type="Proteomes" id="UP000008743">
    <property type="component" value="Unassembled WGS sequence"/>
</dbReference>
<dbReference type="Gene3D" id="3.10.330.10">
    <property type="match status" value="1"/>
</dbReference>
<dbReference type="Gene3D" id="2.40.40.50">
    <property type="entry name" value="Ubiquitin fusion degradation protein UFD1, N-terminal domain"/>
    <property type="match status" value="1"/>
</dbReference>
<evidence type="ECO:0000256" key="3">
    <source>
        <dbReference type="PROSITE-ProRule" id="PRU00723"/>
    </source>
</evidence>
<proteinExistence type="inferred from homology"/>
<feature type="zinc finger region" description="C3H1-type" evidence="3">
    <location>
        <begin position="372"/>
        <end position="399"/>
    </location>
</feature>
<evidence type="ECO:0000259" key="5">
    <source>
        <dbReference type="PROSITE" id="PS50103"/>
    </source>
</evidence>
<feature type="compositionally biased region" description="Low complexity" evidence="4">
    <location>
        <begin position="245"/>
        <end position="269"/>
    </location>
</feature>
<dbReference type="Pfam" id="PF03152">
    <property type="entry name" value="UFD1_N1"/>
    <property type="match status" value="1"/>
</dbReference>
<organism evidence="6 7">
    <name type="scientific">Capsaspora owczarzaki (strain ATCC 30864)</name>
    <dbReference type="NCBI Taxonomy" id="595528"/>
    <lineage>
        <taxon>Eukaryota</taxon>
        <taxon>Filasterea</taxon>
        <taxon>Capsaspora</taxon>
    </lineage>
</organism>
<evidence type="ECO:0000256" key="4">
    <source>
        <dbReference type="SAM" id="MobiDB-lite"/>
    </source>
</evidence>
<feature type="region of interest" description="Disordered" evidence="4">
    <location>
        <begin position="472"/>
        <end position="526"/>
    </location>
</feature>
<dbReference type="PANTHER" id="PTHR12555">
    <property type="entry name" value="UBIQUITIN FUSION DEGRADATON PROTEIN 1"/>
    <property type="match status" value="1"/>
</dbReference>
<sequence length="1058" mass="113749">MQQSPATPPAVLFDFYCALKPGGSVAPSPATTPAPATSTTAIGYSASNPGFGLLGLPPPSFPLQPAPVYTPGVDPLQGRLLLTATHGYFRLASDKASVQSGGFAHVASERHQFAFADVRSIVAPDAFIPIIVVDTARKQFVFSNFFHRNVTLDALLSLWNNNNTSGSGGAPPKPSKSPEPVIVASEPQPLRPVNNMPPASSPIQPPKAEASATTPASNSHAPASPVTSSPSSLKRRKPDVRVVIGSASNSPSAPATSTPSAPASLGALSDAETERAALTASIMSTWFTPQETTEQRTLPDGTVVAVSIKTVRRALTNVPCLGCRNVAARKKCASQLCATCCWAADSLCKVHFTPKWKAHLAELERVRLQQLRVQRGPCRHFMAGHCRNGVNCLYDHGSNEYLSSPSIGRHLIESTSGAGSLRVVLRVVSAASVGKLGMELGDKINLPASVLMFAVQRELTYPMAFEMTKHVAEPAPPSSTTANSSTTAATTNTDEPATATTTSTTTPTTTTTATPPPPANVHGGVLDFTTDEGTAILPSWMMKHIGAETGDQVVFRYAKLPKGEFVKLQPVSTTWLAVPFEQRRSVLEYHLRNYQTLTEGMTVSIEHHQSQHDFKVLECKPARAISIIDTDIVTDVVEPLEDLRFGHTQLVCDATPVTGSVKKGESLYYLFHPKSVIPTALSGSDASIARIVLRVHPISGDPDLYVSQAVLRPQQAMYTWCAQEPGDKLLVLESSSNPSDCANGSAPASGRTDENSTPVALNVNTPLPFNGKDPVYIAVHAALSDVVFTLSLLSKVPEDRQGHRLTTASETLPLTVSAAGGNIAIVEAKPGQQACSNCGKCFAPTTLVMHERNCVKQTYRCPIDTCKQTMPISMKTKHALVAHTVLRCMCGFEATQRVLHEHQHTDCRLRMVECTNHWCRLLVSYGDLALHTASCSARTTNCPACHESVMWSALDYHFEAFHCLPSGILNWELPLVPQLEALNVEIKPPRRGRGSSQSANENGDEDDENGDETTDDTSEVDHADSSNRNRHVCECGADFRMLDDFQVHQLTDCSLAQH</sequence>
<evidence type="ECO:0000256" key="1">
    <source>
        <dbReference type="ARBA" id="ARBA00006043"/>
    </source>
</evidence>
<dbReference type="STRING" id="595528.A0A0D2U6D4"/>
<evidence type="ECO:0000256" key="2">
    <source>
        <dbReference type="ARBA" id="ARBA00022786"/>
    </source>
</evidence>